<feature type="chain" id="PRO_5008529186" evidence="1">
    <location>
        <begin position="20"/>
        <end position="423"/>
    </location>
</feature>
<keyword evidence="3" id="KW-1185">Reference proteome</keyword>
<accession>A0A1B1S681</accession>
<dbReference type="PROSITE" id="PS51257">
    <property type="entry name" value="PROKAR_LIPOPROTEIN"/>
    <property type="match status" value="1"/>
</dbReference>
<name>A0A1B1S681_9BACT</name>
<dbReference type="RefSeq" id="WP_068959703.1">
    <property type="nucleotide sequence ID" value="NZ_CAJTCT010000019.1"/>
</dbReference>
<evidence type="ECO:0000313" key="2">
    <source>
        <dbReference type="EMBL" id="ANU62302.1"/>
    </source>
</evidence>
<organism evidence="2 3">
    <name type="scientific">Muribaculum intestinale</name>
    <dbReference type="NCBI Taxonomy" id="1796646"/>
    <lineage>
        <taxon>Bacteria</taxon>
        <taxon>Pseudomonadati</taxon>
        <taxon>Bacteroidota</taxon>
        <taxon>Bacteroidia</taxon>
        <taxon>Bacteroidales</taxon>
        <taxon>Muribaculaceae</taxon>
        <taxon>Muribaculum</taxon>
    </lineage>
</organism>
<reference evidence="3" key="1">
    <citation type="submission" date="2016-04" db="EMBL/GenBank/DDBJ databases">
        <title>Complete Genome Sequences of Twelve Strains of a Stable Defined Moderately Diverse Mouse Microbiota 2 (sDMDMm2).</title>
        <authorList>
            <person name="Uchimura Y."/>
            <person name="Wyss M."/>
            <person name="Brugiroux S."/>
            <person name="Limenitakis J.P."/>
            <person name="Stecher B."/>
            <person name="McCoy K.D."/>
            <person name="Macpherson A.J."/>
        </authorList>
    </citation>
    <scope>NUCLEOTIDE SEQUENCE [LARGE SCALE GENOMIC DNA]</scope>
    <source>
        <strain evidence="3">YL27</strain>
    </source>
</reference>
<dbReference type="Proteomes" id="UP000186351">
    <property type="component" value="Chromosome"/>
</dbReference>
<protein>
    <submittedName>
        <fullName evidence="2">Uncharacterized protein</fullName>
    </submittedName>
</protein>
<dbReference type="STRING" id="1796646.A4V02_00080"/>
<dbReference type="GeneID" id="65535233"/>
<dbReference type="OrthoDB" id="9816424at2"/>
<dbReference type="AlphaFoldDB" id="A0A1B1S681"/>
<sequence length="423" mass="48842">MKKNILWSLAIALGLFATACVEDDNPDISEHPWNYKLTPVNVGKVPTGILMYNPSSWWSNAQIMRRLEEEYDAETGKYGPYVKVAAGQYELFGTNRDYHEEYAQNLGVIVENVKKAKIDYIITPHISEDRNKMFPNNISAQDTVFINMLSGHTDTLQWKNDGSMGFAIRFNAQNVADGLGCKDNNTLLEDCSPREYRLDNGQTVQVPAREVFLNFVRRLSWFMTESTYFHFHGRPVLVIDGLRQLYSRDPRALYDDMRSIIKNEVGKDVYIIARQTQWTPPARWQHFWIEGHADAVVPEKLTNLENGIGWDRFDLHNILINEHMKVNREYYANCGINYIPSVSPGFSFYVQDGRWDYPIIQPDPQDFRERCWSAKMQLGSQPMVIVDAYNEWNFANAVEPADPEYGNGWGDTYLNIIAEEFGQ</sequence>
<accession>A0A1Z2XFM2</accession>
<proteinExistence type="predicted"/>
<feature type="signal peptide" evidence="1">
    <location>
        <begin position="1"/>
        <end position="19"/>
    </location>
</feature>
<dbReference type="EMBL" id="CP015402">
    <property type="protein sequence ID" value="ANU62302.1"/>
    <property type="molecule type" value="Genomic_DNA"/>
</dbReference>
<keyword evidence="1" id="KW-0732">Signal</keyword>
<dbReference type="Gene3D" id="3.20.20.80">
    <property type="entry name" value="Glycosidases"/>
    <property type="match status" value="1"/>
</dbReference>
<evidence type="ECO:0000256" key="1">
    <source>
        <dbReference type="SAM" id="SignalP"/>
    </source>
</evidence>
<evidence type="ECO:0000313" key="3">
    <source>
        <dbReference type="Proteomes" id="UP000186351"/>
    </source>
</evidence>
<gene>
    <name evidence="2" type="ORF">A4V02_00080</name>
</gene>
<dbReference type="KEGG" id="pary:A4V02_00080"/>